<reference evidence="1 2" key="1">
    <citation type="submission" date="2022-05" db="EMBL/GenBank/DDBJ databases">
        <title>Genome Sequencing of Bee-Associated Microbes.</title>
        <authorList>
            <person name="Dunlap C."/>
        </authorList>
    </citation>
    <scope>NUCLEOTIDE SEQUENCE [LARGE SCALE GENOMIC DNA]</scope>
    <source>
        <strain evidence="1 2">NRRL B-14421</strain>
    </source>
</reference>
<dbReference type="EMBL" id="JAMDMX010000033">
    <property type="protein sequence ID" value="MCY9693383.1"/>
    <property type="molecule type" value="Genomic_DNA"/>
</dbReference>
<organism evidence="1 2">
    <name type="scientific">Paenibacillus alginolyticus</name>
    <dbReference type="NCBI Taxonomy" id="59839"/>
    <lineage>
        <taxon>Bacteria</taxon>
        <taxon>Bacillati</taxon>
        <taxon>Bacillota</taxon>
        <taxon>Bacilli</taxon>
        <taxon>Bacillales</taxon>
        <taxon>Paenibacillaceae</taxon>
        <taxon>Paenibacillus</taxon>
    </lineage>
</organism>
<dbReference type="Proteomes" id="UP001527099">
    <property type="component" value="Unassembled WGS sequence"/>
</dbReference>
<gene>
    <name evidence="1" type="ORF">M5X19_10835</name>
</gene>
<protein>
    <submittedName>
        <fullName evidence="1">Uncharacterized protein</fullName>
    </submittedName>
</protein>
<name>A0ABT4GB29_9BACL</name>
<comment type="caution">
    <text evidence="1">The sequence shown here is derived from an EMBL/GenBank/DDBJ whole genome shotgun (WGS) entry which is preliminary data.</text>
</comment>
<evidence type="ECO:0000313" key="2">
    <source>
        <dbReference type="Proteomes" id="UP001527099"/>
    </source>
</evidence>
<sequence>MALTPDLTEPPMPPFMHGYVVGNYRDITFETQILLEEYLTLMTGSMGGMME</sequence>
<dbReference type="RefSeq" id="WP_268614902.1">
    <property type="nucleotide sequence ID" value="NZ_JAMDMX010000033.1"/>
</dbReference>
<evidence type="ECO:0000313" key="1">
    <source>
        <dbReference type="EMBL" id="MCY9693383.1"/>
    </source>
</evidence>
<keyword evidence="2" id="KW-1185">Reference proteome</keyword>
<proteinExistence type="predicted"/>
<accession>A0ABT4GB29</accession>